<dbReference type="EMBL" id="JAWXXX010000003">
    <property type="protein sequence ID" value="MDX5895566.1"/>
    <property type="molecule type" value="Genomic_DNA"/>
</dbReference>
<evidence type="ECO:0000313" key="6">
    <source>
        <dbReference type="Proteomes" id="UP000025229"/>
    </source>
</evidence>
<dbReference type="SUPFAM" id="SSF53474">
    <property type="entry name" value="alpha/beta-Hydrolases"/>
    <property type="match status" value="1"/>
</dbReference>
<geneLocation type="plasmid" evidence="4">
    <name>2</name>
</geneLocation>
<comment type="similarity">
    <text evidence="1">Belongs to the 'GDXG' lipolytic enzyme family.</text>
</comment>
<reference evidence="5" key="2">
    <citation type="submission" date="2023-11" db="EMBL/GenBank/DDBJ databases">
        <title>MicrobeMod: A computational toolkit for identifying prokaryotic methylation and restriction-modification with nanopore sequencing.</title>
        <authorList>
            <person name="Crits-Christoph A."/>
            <person name="Kang S.C."/>
            <person name="Lee H."/>
            <person name="Ostrov N."/>
        </authorList>
    </citation>
    <scope>NUCLEOTIDE SEQUENCE</scope>
    <source>
        <strain evidence="5">ATCC 51242</strain>
    </source>
</reference>
<dbReference type="FunFam" id="3.40.50.1820:FF:000089">
    <property type="entry name" value="Alpha/beta hydrolase"/>
    <property type="match status" value="1"/>
</dbReference>
<feature type="domain" description="Alpha/beta hydrolase fold-3" evidence="3">
    <location>
        <begin position="125"/>
        <end position="332"/>
    </location>
</feature>
<evidence type="ECO:0000256" key="1">
    <source>
        <dbReference type="ARBA" id="ARBA00010515"/>
    </source>
</evidence>
<dbReference type="Proteomes" id="UP000025229">
    <property type="component" value="Plasmid 2"/>
</dbReference>
<dbReference type="GO" id="GO:0016787">
    <property type="term" value="F:hydrolase activity"/>
    <property type="evidence" value="ECO:0007669"/>
    <property type="project" value="UniProtKB-KW"/>
</dbReference>
<dbReference type="PATRIC" id="fig|42256.3.peg.3058"/>
<dbReference type="RefSeq" id="WP_051590062.1">
    <property type="nucleotide sequence ID" value="NZ_CP007516.1"/>
</dbReference>
<keyword evidence="4" id="KW-0614">Plasmid</keyword>
<dbReference type="PANTHER" id="PTHR48081:SF8">
    <property type="entry name" value="ALPHA_BETA HYDROLASE FOLD-3 DOMAIN-CONTAINING PROTEIN-RELATED"/>
    <property type="match status" value="1"/>
</dbReference>
<dbReference type="PANTHER" id="PTHR48081">
    <property type="entry name" value="AB HYDROLASE SUPERFAMILY PROTEIN C4A8.06C"/>
    <property type="match status" value="1"/>
</dbReference>
<dbReference type="KEGG" id="rrd:RradSPS_3010"/>
<keyword evidence="2 5" id="KW-0378">Hydrolase</keyword>
<organism evidence="4 6">
    <name type="scientific">Rubrobacter radiotolerans</name>
    <name type="common">Arthrobacter radiotolerans</name>
    <dbReference type="NCBI Taxonomy" id="42256"/>
    <lineage>
        <taxon>Bacteria</taxon>
        <taxon>Bacillati</taxon>
        <taxon>Actinomycetota</taxon>
        <taxon>Rubrobacteria</taxon>
        <taxon>Rubrobacterales</taxon>
        <taxon>Rubrobacteraceae</taxon>
        <taxon>Rubrobacter</taxon>
    </lineage>
</organism>
<dbReference type="Proteomes" id="UP001281130">
    <property type="component" value="Unassembled WGS sequence"/>
</dbReference>
<reference evidence="4 6" key="1">
    <citation type="submission" date="2014-03" db="EMBL/GenBank/DDBJ databases">
        <title>Complete genome sequence of the Radio-Resistant Rubrobacter radiotolerans RSPS-4.</title>
        <authorList>
            <person name="Egas C.C."/>
            <person name="Barroso C.C."/>
            <person name="Froufe H.J.C."/>
            <person name="Pacheco J.J."/>
            <person name="Albuquerque L.L."/>
            <person name="da Costa M.M.S."/>
        </authorList>
    </citation>
    <scope>NUCLEOTIDE SEQUENCE [LARGE SCALE GENOMIC DNA]</scope>
    <source>
        <strain evidence="4 6">RSPS-4</strain>
        <plasmid evidence="4 6">2</plasmid>
    </source>
</reference>
<dbReference type="InterPro" id="IPR002168">
    <property type="entry name" value="Lipase_GDXG_HIS_AS"/>
</dbReference>
<dbReference type="Gene3D" id="3.40.50.1820">
    <property type="entry name" value="alpha/beta hydrolase"/>
    <property type="match status" value="1"/>
</dbReference>
<dbReference type="eggNOG" id="COG0657">
    <property type="taxonomic scope" value="Bacteria"/>
</dbReference>
<dbReference type="InterPro" id="IPR029058">
    <property type="entry name" value="AB_hydrolase_fold"/>
</dbReference>
<accession>A0A023X7I0</accession>
<sequence>MSANGSTGREAAKKKVGYGMARLLDRLPDGAQVALSRKQPVRIDGQTLDPGIQLALSILERRPRPPLHKLPLERVRQEFVRQVAVTNGTPAPVGSVRDLTVDGAEGPLPARLYSPDEPGEPHPLLVFFHGGGFVLGDLDTHDAPCRLLCRHGGTHVLSVDYRLAPEHPFPAAVEDALAALRWGLKSAADLGADPARVAVGGDSAGANLAAVAALLAVREGGPAPVLQALFYPATEMHEETRSRRLFARGFLLDREMTDWFGDRYAPGADTTDWRLSVLRADGELLRRAAPALVVTAGFDPLRDEGEAYAQKLRSLGVPAVLRRYPALIHGFLNATGTSRASRDASVESAGMLRALLATLARDRDPGRDEGSA</sequence>
<evidence type="ECO:0000256" key="2">
    <source>
        <dbReference type="ARBA" id="ARBA00022801"/>
    </source>
</evidence>
<dbReference type="InterPro" id="IPR013094">
    <property type="entry name" value="AB_hydrolase_3"/>
</dbReference>
<evidence type="ECO:0000313" key="4">
    <source>
        <dbReference type="EMBL" id="AHY48293.1"/>
    </source>
</evidence>
<name>A0A023X7I0_RUBRA</name>
<dbReference type="AlphaFoldDB" id="A0A023X7I0"/>
<proteinExistence type="inferred from homology"/>
<dbReference type="HOGENOM" id="CLU_012494_6_4_11"/>
<protein>
    <submittedName>
        <fullName evidence="5">Alpha/beta hydrolase</fullName>
    </submittedName>
    <submittedName>
        <fullName evidence="4">Esterase/lipase</fullName>
    </submittedName>
</protein>
<gene>
    <name evidence="4" type="ORF">RradSPS_3010</name>
    <name evidence="5" type="ORF">SIL72_16170</name>
</gene>
<evidence type="ECO:0000259" key="3">
    <source>
        <dbReference type="Pfam" id="PF07859"/>
    </source>
</evidence>
<keyword evidence="6" id="KW-1185">Reference proteome</keyword>
<evidence type="ECO:0000313" key="5">
    <source>
        <dbReference type="EMBL" id="MDX5895566.1"/>
    </source>
</evidence>
<dbReference type="EMBL" id="CP007516">
    <property type="protein sequence ID" value="AHY48293.1"/>
    <property type="molecule type" value="Genomic_DNA"/>
</dbReference>
<dbReference type="InterPro" id="IPR050300">
    <property type="entry name" value="GDXG_lipolytic_enzyme"/>
</dbReference>
<dbReference type="Pfam" id="PF07859">
    <property type="entry name" value="Abhydrolase_3"/>
    <property type="match status" value="1"/>
</dbReference>
<dbReference type="PROSITE" id="PS01173">
    <property type="entry name" value="LIPASE_GDXG_HIS"/>
    <property type="match status" value="1"/>
</dbReference>